<reference evidence="1 2" key="1">
    <citation type="submission" date="2024-09" db="EMBL/GenBank/DDBJ databases">
        <title>Floridaenema gen nov. (Aerosakkonemataceae, Aerosakkonematales ord. nov., Cyanobacteria) from benthic tropical and subtropical fresh waters, with the description of four new species.</title>
        <authorList>
            <person name="Moretto J.A."/>
            <person name="Berthold D.E."/>
            <person name="Lefler F.W."/>
            <person name="Huang I.-S."/>
            <person name="Laughinghouse H. IV."/>
        </authorList>
    </citation>
    <scope>NUCLEOTIDE SEQUENCE [LARGE SCALE GENOMIC DNA]</scope>
    <source>
        <strain evidence="1 2">BLCC-F167</strain>
    </source>
</reference>
<name>A0ABV4WTI0_9CYAN</name>
<sequence length="262" mass="28666">MYLTWLDSNSWLIEIGGQKILLDPWLVGSLVFGNQEWLFKGSRQSDRQIPENIDLILLSQGLEDHAHPATLKQLNRNIPVVGSPSAAKVVQELGYQQVKTLNHGEVFSLNNNVEIKAVPGSLVGPTTVENGYLLKELESGFSLYYEPHGSHSPTLKEVAPIDVVITPIIDLTLPLVGAIIKGTKSALEVAQMVKPQVMLPTAAGGDIEFDGLLLKFLKAVGTTEEFRAKLTENNLATKVLEPQPGDRIEVPLERRVTNSFAA</sequence>
<dbReference type="InterPro" id="IPR036866">
    <property type="entry name" value="RibonucZ/Hydroxyglut_hydro"/>
</dbReference>
<comment type="caution">
    <text evidence="1">The sequence shown here is derived from an EMBL/GenBank/DDBJ whole genome shotgun (WGS) entry which is preliminary data.</text>
</comment>
<keyword evidence="2" id="KW-1185">Reference proteome</keyword>
<dbReference type="RefSeq" id="WP_413280702.1">
    <property type="nucleotide sequence ID" value="NZ_JBHFNT010000248.1"/>
</dbReference>
<dbReference type="EMBL" id="JBHFNT010000248">
    <property type="protein sequence ID" value="MFB2838387.1"/>
    <property type="molecule type" value="Genomic_DNA"/>
</dbReference>
<gene>
    <name evidence="1" type="ORF">ACE1CA_28165</name>
</gene>
<dbReference type="Proteomes" id="UP001576780">
    <property type="component" value="Unassembled WGS sequence"/>
</dbReference>
<proteinExistence type="predicted"/>
<dbReference type="SUPFAM" id="SSF56281">
    <property type="entry name" value="Metallo-hydrolase/oxidoreductase"/>
    <property type="match status" value="1"/>
</dbReference>
<accession>A0ABV4WTI0</accession>
<evidence type="ECO:0000313" key="1">
    <source>
        <dbReference type="EMBL" id="MFB2838387.1"/>
    </source>
</evidence>
<dbReference type="Gene3D" id="3.60.15.10">
    <property type="entry name" value="Ribonuclease Z/Hydroxyacylglutathione hydrolase-like"/>
    <property type="match status" value="1"/>
</dbReference>
<dbReference type="PANTHER" id="PTHR36142">
    <property type="entry name" value="METALLO-HYDROLASE/OXIDOREDUCTASE SUPERFAMILY PROTEIN"/>
    <property type="match status" value="1"/>
</dbReference>
<dbReference type="PANTHER" id="PTHR36142:SF2">
    <property type="entry name" value="METALLO-HYDROLASE_OXIDOREDUCTASE SUPERFAMILY PROTEIN"/>
    <property type="match status" value="1"/>
</dbReference>
<organism evidence="1 2">
    <name type="scientific">Floridaenema evergladense BLCC-F167</name>
    <dbReference type="NCBI Taxonomy" id="3153639"/>
    <lineage>
        <taxon>Bacteria</taxon>
        <taxon>Bacillati</taxon>
        <taxon>Cyanobacteriota</taxon>
        <taxon>Cyanophyceae</taxon>
        <taxon>Oscillatoriophycideae</taxon>
        <taxon>Aerosakkonematales</taxon>
        <taxon>Aerosakkonemataceae</taxon>
        <taxon>Floridanema</taxon>
        <taxon>Floridanema evergladense</taxon>
    </lineage>
</organism>
<dbReference type="Pfam" id="PF13483">
    <property type="entry name" value="Lactamase_B_3"/>
    <property type="match status" value="1"/>
</dbReference>
<protein>
    <submittedName>
        <fullName evidence="1">MBL fold metallo-hydrolase</fullName>
    </submittedName>
</protein>
<evidence type="ECO:0000313" key="2">
    <source>
        <dbReference type="Proteomes" id="UP001576780"/>
    </source>
</evidence>